<evidence type="ECO:0000313" key="2">
    <source>
        <dbReference type="Proteomes" id="UP000464378"/>
    </source>
</evidence>
<organism evidence="1">
    <name type="scientific">Tuwongella immobilis</name>
    <dbReference type="NCBI Taxonomy" id="692036"/>
    <lineage>
        <taxon>Bacteria</taxon>
        <taxon>Pseudomonadati</taxon>
        <taxon>Planctomycetota</taxon>
        <taxon>Planctomycetia</taxon>
        <taxon>Gemmatales</taxon>
        <taxon>Gemmataceae</taxon>
        <taxon>Tuwongella</taxon>
    </lineage>
</organism>
<name>A0A6C2YRX7_9BACT</name>
<dbReference type="EMBL" id="LR586016">
    <property type="protein sequence ID" value="VIP04418.1"/>
    <property type="molecule type" value="Genomic_DNA"/>
</dbReference>
<proteinExistence type="predicted"/>
<accession>A0A6C2YRX7</accession>
<gene>
    <name evidence="1" type="ORF">GMBLW1_47750</name>
</gene>
<protein>
    <submittedName>
        <fullName evidence="1">Uncharacterized protein</fullName>
    </submittedName>
</protein>
<dbReference type="Proteomes" id="UP000464378">
    <property type="component" value="Chromosome"/>
</dbReference>
<reference evidence="1" key="1">
    <citation type="submission" date="2019-04" db="EMBL/GenBank/DDBJ databases">
        <authorList>
            <consortium name="Science for Life Laboratories"/>
        </authorList>
    </citation>
    <scope>NUCLEOTIDE SEQUENCE</scope>
    <source>
        <strain evidence="1">MBLW1</strain>
    </source>
</reference>
<evidence type="ECO:0000313" key="1">
    <source>
        <dbReference type="EMBL" id="VIP04418.1"/>
    </source>
</evidence>
<dbReference type="RefSeq" id="WP_162659505.1">
    <property type="nucleotide sequence ID" value="NZ_LR593887.1"/>
</dbReference>
<dbReference type="InParanoid" id="A0A6C2YRX7"/>
<sequence length="177" mass="19251">MHGSIAYDVRVLVVADYVFGTIDSIAARERLAQKAWAAVRNAASVECYLATYTFPRWSITDGMMAFAPLHQAIGVTGDTCVCYQVNRSPIADWISGDPASFCREEIHAPKLLAFLSWLLEDAELSRLAVWIGECDCLPSIQQVDRAEAVAVIRQKLSAGLRADLAMLVTESRSGGAG</sequence>
<dbReference type="AlphaFoldDB" id="A0A6C2YRX7"/>
<dbReference type="EMBL" id="LR593887">
    <property type="protein sequence ID" value="VTS06198.1"/>
    <property type="molecule type" value="Genomic_DNA"/>
</dbReference>
<keyword evidence="2" id="KW-1185">Reference proteome</keyword>
<dbReference type="KEGG" id="tim:GMBLW1_47750"/>